<dbReference type="OrthoDB" id="2887560at2"/>
<evidence type="ECO:0000313" key="3">
    <source>
        <dbReference type="Proteomes" id="UP000027822"/>
    </source>
</evidence>
<feature type="transmembrane region" description="Helical" evidence="1">
    <location>
        <begin position="43"/>
        <end position="61"/>
    </location>
</feature>
<dbReference type="InterPro" id="IPR058724">
    <property type="entry name" value="YhzF"/>
</dbReference>
<keyword evidence="1" id="KW-1133">Transmembrane helix</keyword>
<keyword evidence="1" id="KW-0812">Transmembrane</keyword>
<reference evidence="2 3" key="1">
    <citation type="submission" date="2014-06" db="EMBL/GenBank/DDBJ databases">
        <title>Draft genome sequence of Bacillus manliponensis JCM 15802 (MCCC 1A00708).</title>
        <authorList>
            <person name="Lai Q."/>
            <person name="Liu Y."/>
            <person name="Shao Z."/>
        </authorList>
    </citation>
    <scope>NUCLEOTIDE SEQUENCE [LARGE SCALE GENOMIC DNA]</scope>
    <source>
        <strain evidence="2 3">JCM 15802</strain>
    </source>
</reference>
<keyword evidence="3" id="KW-1185">Reference proteome</keyword>
<comment type="caution">
    <text evidence="2">The sequence shown here is derived from an EMBL/GenBank/DDBJ whole genome shotgun (WGS) entry which is preliminary data.</text>
</comment>
<keyword evidence="1" id="KW-0472">Membrane</keyword>
<dbReference type="Proteomes" id="UP000027822">
    <property type="component" value="Unassembled WGS sequence"/>
</dbReference>
<sequence>MTLITTICLVVSLFFLVRAMHLFLVMKQKRAYPPRFWLKQNAVRYALLGGIGLLCTLLLSLL</sequence>
<accession>A0A073KCU0</accession>
<evidence type="ECO:0000313" key="2">
    <source>
        <dbReference type="EMBL" id="KEK20123.1"/>
    </source>
</evidence>
<gene>
    <name evidence="2" type="ORF">BAMA_16875</name>
</gene>
<dbReference type="RefSeq" id="WP_034637334.1">
    <property type="nucleotide sequence ID" value="NZ_CBCSJC010000003.1"/>
</dbReference>
<proteinExistence type="predicted"/>
<protein>
    <submittedName>
        <fullName evidence="2">Uncharacterized protein</fullName>
    </submittedName>
</protein>
<name>A0A073KCU0_9BACI</name>
<dbReference type="AlphaFoldDB" id="A0A073KCU0"/>
<organism evidence="2 3">
    <name type="scientific">Bacillus manliponensis</name>
    <dbReference type="NCBI Taxonomy" id="574376"/>
    <lineage>
        <taxon>Bacteria</taxon>
        <taxon>Bacillati</taxon>
        <taxon>Bacillota</taxon>
        <taxon>Bacilli</taxon>
        <taxon>Bacillales</taxon>
        <taxon>Bacillaceae</taxon>
        <taxon>Bacillus</taxon>
        <taxon>Bacillus cereus group</taxon>
    </lineage>
</organism>
<dbReference type="Pfam" id="PF26302">
    <property type="entry name" value="YhzF"/>
    <property type="match status" value="1"/>
</dbReference>
<dbReference type="EMBL" id="JOTN01000004">
    <property type="protein sequence ID" value="KEK20123.1"/>
    <property type="molecule type" value="Genomic_DNA"/>
</dbReference>
<evidence type="ECO:0000256" key="1">
    <source>
        <dbReference type="SAM" id="Phobius"/>
    </source>
</evidence>